<dbReference type="InterPro" id="IPR000101">
    <property type="entry name" value="GGT_peptidase"/>
</dbReference>
<keyword evidence="5" id="KW-1185">Reference proteome</keyword>
<dbReference type="EMBL" id="CAACVG010003524">
    <property type="protein sequence ID" value="VEN37572.1"/>
    <property type="molecule type" value="Genomic_DNA"/>
</dbReference>
<feature type="compositionally biased region" description="Basic and acidic residues" evidence="2">
    <location>
        <begin position="187"/>
        <end position="197"/>
    </location>
</feature>
<keyword evidence="3" id="KW-0812">Transmembrane</keyword>
<evidence type="ECO:0000256" key="1">
    <source>
        <dbReference type="PIRSR" id="PIRSR600101-2"/>
    </source>
</evidence>
<accession>A0A653BPR9</accession>
<dbReference type="Proteomes" id="UP000410492">
    <property type="component" value="Unassembled WGS sequence"/>
</dbReference>
<organism evidence="4 5">
    <name type="scientific">Callosobruchus maculatus</name>
    <name type="common">Southern cowpea weevil</name>
    <name type="synonym">Pulse bruchid</name>
    <dbReference type="NCBI Taxonomy" id="64391"/>
    <lineage>
        <taxon>Eukaryota</taxon>
        <taxon>Metazoa</taxon>
        <taxon>Ecdysozoa</taxon>
        <taxon>Arthropoda</taxon>
        <taxon>Hexapoda</taxon>
        <taxon>Insecta</taxon>
        <taxon>Pterygota</taxon>
        <taxon>Neoptera</taxon>
        <taxon>Endopterygota</taxon>
        <taxon>Coleoptera</taxon>
        <taxon>Polyphaga</taxon>
        <taxon>Cucujiformia</taxon>
        <taxon>Chrysomeloidea</taxon>
        <taxon>Chrysomelidae</taxon>
        <taxon>Bruchinae</taxon>
        <taxon>Bruchini</taxon>
        <taxon>Callosobruchus</taxon>
    </lineage>
</organism>
<dbReference type="PANTHER" id="PTHR11686:SF9">
    <property type="entry name" value="RE13973P"/>
    <property type="match status" value="1"/>
</dbReference>
<feature type="region of interest" description="Disordered" evidence="2">
    <location>
        <begin position="187"/>
        <end position="206"/>
    </location>
</feature>
<dbReference type="GO" id="GO:0036374">
    <property type="term" value="F:glutathione hydrolase activity"/>
    <property type="evidence" value="ECO:0007669"/>
    <property type="project" value="InterPro"/>
</dbReference>
<dbReference type="OrthoDB" id="6781265at2759"/>
<dbReference type="AlphaFoldDB" id="A0A653BPR9"/>
<evidence type="ECO:0008006" key="6">
    <source>
        <dbReference type="Google" id="ProtNLM"/>
    </source>
</evidence>
<dbReference type="PANTHER" id="PTHR11686">
    <property type="entry name" value="GAMMA GLUTAMYL TRANSPEPTIDASE"/>
    <property type="match status" value="1"/>
</dbReference>
<keyword evidence="3" id="KW-1133">Transmembrane helix</keyword>
<dbReference type="GO" id="GO:0005886">
    <property type="term" value="C:plasma membrane"/>
    <property type="evidence" value="ECO:0007669"/>
    <property type="project" value="TreeGrafter"/>
</dbReference>
<keyword evidence="3" id="KW-0472">Membrane</keyword>
<evidence type="ECO:0000313" key="5">
    <source>
        <dbReference type="Proteomes" id="UP000410492"/>
    </source>
</evidence>
<reference evidence="4 5" key="1">
    <citation type="submission" date="2019-01" db="EMBL/GenBank/DDBJ databases">
        <authorList>
            <person name="Sayadi A."/>
        </authorList>
    </citation>
    <scope>NUCLEOTIDE SEQUENCE [LARGE SCALE GENOMIC DNA]</scope>
</reference>
<name>A0A653BPR9_CALMS</name>
<proteinExistence type="predicted"/>
<protein>
    <recommendedName>
        <fullName evidence="6">Gamma-glutamyltranspeptidase 1</fullName>
    </recommendedName>
</protein>
<gene>
    <name evidence="4" type="ORF">CALMAC_LOCUS2781</name>
</gene>
<dbReference type="Pfam" id="PF01019">
    <property type="entry name" value="G_glu_transpept"/>
    <property type="match status" value="1"/>
</dbReference>
<sequence>MVDFKLLLHPPVADKMCFLRKRFKSGIRLSKLHSCCLSQNEEELLKDCQKTKARKKYVIAAVILVLVIVILVLAFATNVFSKKESTKEEKLVPPNPTKPLPSSASRLHVFEKGAVCADGPPCAEIGKSILQKNGSAVDATIAAMFCNGIVTMQSMGLGGGFLMTIYIKAEREAYSLNAREKAPMNAKDELYKDDPKKTKNGKLIGF</sequence>
<evidence type="ECO:0000256" key="2">
    <source>
        <dbReference type="SAM" id="MobiDB-lite"/>
    </source>
</evidence>
<evidence type="ECO:0000313" key="4">
    <source>
        <dbReference type="EMBL" id="VEN37572.1"/>
    </source>
</evidence>
<evidence type="ECO:0000256" key="3">
    <source>
        <dbReference type="SAM" id="Phobius"/>
    </source>
</evidence>
<dbReference type="GO" id="GO:0006751">
    <property type="term" value="P:glutathione catabolic process"/>
    <property type="evidence" value="ECO:0007669"/>
    <property type="project" value="InterPro"/>
</dbReference>
<feature type="binding site" evidence="1">
    <location>
        <position position="179"/>
    </location>
    <ligand>
        <name>L-glutamate</name>
        <dbReference type="ChEBI" id="CHEBI:29985"/>
    </ligand>
</feature>
<dbReference type="InterPro" id="IPR029055">
    <property type="entry name" value="Ntn_hydrolases_N"/>
</dbReference>
<dbReference type="SUPFAM" id="SSF56235">
    <property type="entry name" value="N-terminal nucleophile aminohydrolases (Ntn hydrolases)"/>
    <property type="match status" value="1"/>
</dbReference>
<feature type="transmembrane region" description="Helical" evidence="3">
    <location>
        <begin position="57"/>
        <end position="80"/>
    </location>
</feature>